<dbReference type="PANTHER" id="PTHR44688">
    <property type="entry name" value="DNA-BINDING TRANSCRIPTIONAL ACTIVATOR DEVR_DOSR"/>
    <property type="match status" value="1"/>
</dbReference>
<gene>
    <name evidence="5" type="ORF">JI747_014065</name>
</gene>
<sequence length="258" mass="30228">MEKNASQDHVLQKVWNGYSDFFNNKKQILASPPIEKLIADMFSVGRFYYYVLNITDSTLTNHHENILAMHGLKKYPLHLKEVLDLVHPDDMDFVMEAERMCLEKMLEIDGFAYQQELKSSYCFRMKTEKGNYEMFHHQAIHTLKDKEGKLLQAVNIHTNISHFTQENSYTVLISGIGNRKDFHQMHYQKGKILPQNKLTKREVEVLGYIAKGYSASQISKVLNISFYTARTHRKNILQKTESKNLLELVKKCFLWGYL</sequence>
<dbReference type="Gene3D" id="1.10.10.10">
    <property type="entry name" value="Winged helix-like DNA-binding domain superfamily/Winged helix DNA-binding domain"/>
    <property type="match status" value="1"/>
</dbReference>
<evidence type="ECO:0000259" key="4">
    <source>
        <dbReference type="PROSITE" id="PS50043"/>
    </source>
</evidence>
<keyword evidence="3" id="KW-0804">Transcription</keyword>
<dbReference type="EMBL" id="JAERSE020000004">
    <property type="protein sequence ID" value="MCA6068313.1"/>
    <property type="molecule type" value="Genomic_DNA"/>
</dbReference>
<evidence type="ECO:0000256" key="1">
    <source>
        <dbReference type="ARBA" id="ARBA00023015"/>
    </source>
</evidence>
<evidence type="ECO:0000256" key="2">
    <source>
        <dbReference type="ARBA" id="ARBA00023125"/>
    </source>
</evidence>
<dbReference type="Proteomes" id="UP000618240">
    <property type="component" value="Unassembled WGS sequence"/>
</dbReference>
<dbReference type="Gene3D" id="3.30.450.20">
    <property type="entry name" value="PAS domain"/>
    <property type="match status" value="1"/>
</dbReference>
<comment type="caution">
    <text evidence="5">The sequence shown here is derived from an EMBL/GenBank/DDBJ whole genome shotgun (WGS) entry which is preliminary data.</text>
</comment>
<evidence type="ECO:0000313" key="6">
    <source>
        <dbReference type="Proteomes" id="UP000618240"/>
    </source>
</evidence>
<feature type="domain" description="HTH luxR-type" evidence="4">
    <location>
        <begin position="191"/>
        <end position="256"/>
    </location>
</feature>
<proteinExistence type="predicted"/>
<name>A0ABS8A4E1_9FLAO</name>
<dbReference type="InterPro" id="IPR036388">
    <property type="entry name" value="WH-like_DNA-bd_sf"/>
</dbReference>
<dbReference type="PRINTS" id="PR00038">
    <property type="entry name" value="HTHLUXR"/>
</dbReference>
<accession>A0ABS8A4E1</accession>
<keyword evidence="1" id="KW-0805">Transcription regulation</keyword>
<dbReference type="PROSITE" id="PS50043">
    <property type="entry name" value="HTH_LUXR_2"/>
    <property type="match status" value="1"/>
</dbReference>
<dbReference type="InterPro" id="IPR000792">
    <property type="entry name" value="Tscrpt_reg_LuxR_C"/>
</dbReference>
<dbReference type="PANTHER" id="PTHR44688:SF16">
    <property type="entry name" value="DNA-BINDING TRANSCRIPTIONAL ACTIVATOR DEVR_DOSR"/>
    <property type="match status" value="1"/>
</dbReference>
<dbReference type="Pfam" id="PF00196">
    <property type="entry name" value="GerE"/>
    <property type="match status" value="1"/>
</dbReference>
<dbReference type="CDD" id="cd06170">
    <property type="entry name" value="LuxR_C_like"/>
    <property type="match status" value="1"/>
</dbReference>
<keyword evidence="2" id="KW-0238">DNA-binding</keyword>
<reference evidence="5 6" key="1">
    <citation type="submission" date="2021-09" db="EMBL/GenBank/DDBJ databases">
        <title>Genome sequencing and assembly of Chryseobacterium sp. RG1.</title>
        <authorList>
            <person name="Chhetri G."/>
        </authorList>
    </citation>
    <scope>NUCLEOTIDE SEQUENCE [LARGE SCALE GENOMIC DNA]</scope>
    <source>
        <strain evidence="5 6">RG1</strain>
    </source>
</reference>
<keyword evidence="6" id="KW-1185">Reference proteome</keyword>
<dbReference type="InterPro" id="IPR016032">
    <property type="entry name" value="Sig_transdc_resp-reg_C-effctor"/>
</dbReference>
<evidence type="ECO:0000256" key="3">
    <source>
        <dbReference type="ARBA" id="ARBA00023163"/>
    </source>
</evidence>
<evidence type="ECO:0000313" key="5">
    <source>
        <dbReference type="EMBL" id="MCA6068313.1"/>
    </source>
</evidence>
<dbReference type="SMART" id="SM00421">
    <property type="entry name" value="HTH_LUXR"/>
    <property type="match status" value="1"/>
</dbReference>
<protein>
    <submittedName>
        <fullName evidence="5">Helix-turn-helix transcriptional regulator</fullName>
    </submittedName>
</protein>
<dbReference type="SUPFAM" id="SSF46894">
    <property type="entry name" value="C-terminal effector domain of the bipartite response regulators"/>
    <property type="match status" value="1"/>
</dbReference>
<organism evidence="5 6">
    <name type="scientific">Chryseobacterium tagetis</name>
    <dbReference type="NCBI Taxonomy" id="2801334"/>
    <lineage>
        <taxon>Bacteria</taxon>
        <taxon>Pseudomonadati</taxon>
        <taxon>Bacteroidota</taxon>
        <taxon>Flavobacteriia</taxon>
        <taxon>Flavobacteriales</taxon>
        <taxon>Weeksellaceae</taxon>
        <taxon>Chryseobacterium group</taxon>
        <taxon>Chryseobacterium</taxon>
    </lineage>
</organism>
<dbReference type="RefSeq" id="WP_225689536.1">
    <property type="nucleotide sequence ID" value="NZ_JAERSE020000004.1"/>
</dbReference>